<dbReference type="InterPro" id="IPR025857">
    <property type="entry name" value="MacB_PCD"/>
</dbReference>
<dbReference type="InterPro" id="IPR050250">
    <property type="entry name" value="Macrolide_Exporter_MacB"/>
</dbReference>
<gene>
    <name evidence="9" type="ORF">AHMF7605_00815</name>
</gene>
<feature type="transmembrane region" description="Helical" evidence="6">
    <location>
        <begin position="720"/>
        <end position="739"/>
    </location>
</feature>
<comment type="subcellular location">
    <subcellularLocation>
        <location evidence="1">Cell membrane</location>
        <topology evidence="1">Multi-pass membrane protein</topology>
    </subcellularLocation>
</comment>
<dbReference type="Pfam" id="PF02687">
    <property type="entry name" value="FtsX"/>
    <property type="match status" value="2"/>
</dbReference>
<protein>
    <submittedName>
        <fullName evidence="9">ABC transporter permease</fullName>
    </submittedName>
</protein>
<feature type="transmembrane region" description="Helical" evidence="6">
    <location>
        <begin position="671"/>
        <end position="692"/>
    </location>
</feature>
<evidence type="ECO:0000313" key="10">
    <source>
        <dbReference type="Proteomes" id="UP000240357"/>
    </source>
</evidence>
<keyword evidence="10" id="KW-1185">Reference proteome</keyword>
<dbReference type="GO" id="GO:0005886">
    <property type="term" value="C:plasma membrane"/>
    <property type="evidence" value="ECO:0007669"/>
    <property type="project" value="UniProtKB-SubCell"/>
</dbReference>
<feature type="domain" description="ABC3 transporter permease C-terminal" evidence="7">
    <location>
        <begin position="288"/>
        <end position="404"/>
    </location>
</feature>
<feature type="transmembrane region" description="Helical" evidence="6">
    <location>
        <begin position="754"/>
        <end position="777"/>
    </location>
</feature>
<feature type="transmembrane region" description="Helical" evidence="6">
    <location>
        <begin position="376"/>
        <end position="399"/>
    </location>
</feature>
<evidence type="ECO:0000256" key="3">
    <source>
        <dbReference type="ARBA" id="ARBA00022692"/>
    </source>
</evidence>
<name>A0A2T2YNT1_9BACT</name>
<evidence type="ECO:0000256" key="4">
    <source>
        <dbReference type="ARBA" id="ARBA00022989"/>
    </source>
</evidence>
<dbReference type="Pfam" id="PF12704">
    <property type="entry name" value="MacB_PCD"/>
    <property type="match status" value="2"/>
</dbReference>
<evidence type="ECO:0000313" key="9">
    <source>
        <dbReference type="EMBL" id="PSR57129.1"/>
    </source>
</evidence>
<feature type="domain" description="ABC3 transporter permease C-terminal" evidence="7">
    <location>
        <begin position="671"/>
        <end position="781"/>
    </location>
</feature>
<evidence type="ECO:0000259" key="7">
    <source>
        <dbReference type="Pfam" id="PF02687"/>
    </source>
</evidence>
<feature type="domain" description="MacB-like periplasmic core" evidence="8">
    <location>
        <begin position="431"/>
        <end position="633"/>
    </location>
</feature>
<dbReference type="PANTHER" id="PTHR30572">
    <property type="entry name" value="MEMBRANE COMPONENT OF TRANSPORTER-RELATED"/>
    <property type="match status" value="1"/>
</dbReference>
<keyword evidence="4 6" id="KW-1133">Transmembrane helix</keyword>
<evidence type="ECO:0000256" key="2">
    <source>
        <dbReference type="ARBA" id="ARBA00022475"/>
    </source>
</evidence>
<evidence type="ECO:0000256" key="5">
    <source>
        <dbReference type="ARBA" id="ARBA00023136"/>
    </source>
</evidence>
<organism evidence="9 10">
    <name type="scientific">Adhaeribacter arboris</name>
    <dbReference type="NCBI Taxonomy" id="2072846"/>
    <lineage>
        <taxon>Bacteria</taxon>
        <taxon>Pseudomonadati</taxon>
        <taxon>Bacteroidota</taxon>
        <taxon>Cytophagia</taxon>
        <taxon>Cytophagales</taxon>
        <taxon>Hymenobacteraceae</taxon>
        <taxon>Adhaeribacter</taxon>
    </lineage>
</organism>
<dbReference type="GO" id="GO:0022857">
    <property type="term" value="F:transmembrane transporter activity"/>
    <property type="evidence" value="ECO:0007669"/>
    <property type="project" value="TreeGrafter"/>
</dbReference>
<dbReference type="AlphaFoldDB" id="A0A2T2YNT1"/>
<dbReference type="EMBL" id="PYFT01000001">
    <property type="protein sequence ID" value="PSR57129.1"/>
    <property type="molecule type" value="Genomic_DNA"/>
</dbReference>
<reference evidence="9 10" key="1">
    <citation type="submission" date="2018-03" db="EMBL/GenBank/DDBJ databases">
        <title>Adhaeribacter sp. HMF7605 Genome sequencing and assembly.</title>
        <authorList>
            <person name="Kang H."/>
            <person name="Kang J."/>
            <person name="Cha I."/>
            <person name="Kim H."/>
            <person name="Joh K."/>
        </authorList>
    </citation>
    <scope>NUCLEOTIDE SEQUENCE [LARGE SCALE GENOMIC DNA]</scope>
    <source>
        <strain evidence="9 10">HMF7605</strain>
    </source>
</reference>
<feature type="transmembrane region" description="Helical" evidence="6">
    <location>
        <begin position="329"/>
        <end position="356"/>
    </location>
</feature>
<evidence type="ECO:0000256" key="6">
    <source>
        <dbReference type="SAM" id="Phobius"/>
    </source>
</evidence>
<dbReference type="OrthoDB" id="5933722at2"/>
<feature type="transmembrane region" description="Helical" evidence="6">
    <location>
        <begin position="21"/>
        <end position="42"/>
    </location>
</feature>
<comment type="caution">
    <text evidence="9">The sequence shown here is derived from an EMBL/GenBank/DDBJ whole genome shotgun (WGS) entry which is preliminary data.</text>
</comment>
<evidence type="ECO:0000256" key="1">
    <source>
        <dbReference type="ARBA" id="ARBA00004651"/>
    </source>
</evidence>
<dbReference type="PANTHER" id="PTHR30572:SF18">
    <property type="entry name" value="ABC-TYPE MACROLIDE FAMILY EXPORT SYSTEM PERMEASE COMPONENT 2"/>
    <property type="match status" value="1"/>
</dbReference>
<keyword evidence="2" id="KW-1003">Cell membrane</keyword>
<keyword evidence="3 6" id="KW-0812">Transmembrane</keyword>
<evidence type="ECO:0000259" key="8">
    <source>
        <dbReference type="Pfam" id="PF12704"/>
    </source>
</evidence>
<dbReference type="InterPro" id="IPR003838">
    <property type="entry name" value="ABC3_permease_C"/>
</dbReference>
<sequence>MLTHYFTIAYRHLLRNKATSFLHIAGLSSGMAVAMLIGLWVWNELSFNKHHQNYDRIVQLWQFVAFDAEKSSYNSLPIPLAEELRNNYPDFKLVSVATFNRESILAHGQKQFTKTGMYVEPAFVPIMSVKLLAGAANGLNDVRSIMLSQSLAQTFFGSENPINKVIKIDNKQTLKVTGVYEDFPGNSSFREVLFLAPWQWFVATNSYARNAQKEWDENSFQIFAQLTEQANVEKVSAKIKDIRMKLDNPPPYKPEFFLHPMSKWHLYADFQNGVNTGGLIYFVWLFGIVGVFVLLLACINFMNLSTARSEKRAKEVGIRKAIGSVRRQLIFQFLSESLLTVAISYSISILVVLVALPFFNEVANTNIRILWSNPVFWLSSLVFCLLTGFIAGSYPALYLSSFQPVKVLKGALKVDQSVVAPRKMLVVFQFTVSITLVIGIITVFRQIDYAKDRPTGYSRNGLIEVRINSPELNRQFASIKNDLFQSRAVVAFSESTGSVTDDYGGVTNVDWPGKSPESHPLLMANRITHDYGKTIGWQLMAGRDFSEDFASDSSAIILNESALQLMALKNPIGETIYWNNKKYRIIGIIRDMIKNNPFEPVSPSFFVIDYESANVMNIKLAPQMGTREALRRVEEVYKKYNPAVPFEYKFVNEEYAKKFSHEERIGKLTTFFAILAIFISCLGLFGLASFLAEQRTKEIGIRKILGAPVFHIWRLLSKDFVFLVLIAFFLATPIAYYFLHKWLQNYEYRTQLPWWVFAAVGSGALIITLLTISYQAIKAALANPIKSLRSE</sequence>
<proteinExistence type="predicted"/>
<dbReference type="Proteomes" id="UP000240357">
    <property type="component" value="Unassembled WGS sequence"/>
</dbReference>
<feature type="transmembrane region" description="Helical" evidence="6">
    <location>
        <begin position="279"/>
        <end position="302"/>
    </location>
</feature>
<accession>A0A2T2YNT1</accession>
<feature type="domain" description="MacB-like periplasmic core" evidence="8">
    <location>
        <begin position="20"/>
        <end position="241"/>
    </location>
</feature>
<feature type="transmembrane region" description="Helical" evidence="6">
    <location>
        <begin position="425"/>
        <end position="444"/>
    </location>
</feature>
<keyword evidence="5 6" id="KW-0472">Membrane</keyword>